<comment type="caution">
    <text evidence="1">The sequence shown here is derived from an EMBL/GenBank/DDBJ whole genome shotgun (WGS) entry which is preliminary data.</text>
</comment>
<evidence type="ECO:0000313" key="1">
    <source>
        <dbReference type="EMBL" id="KAG5927770.1"/>
    </source>
</evidence>
<dbReference type="EMBL" id="SRPY01000158">
    <property type="protein sequence ID" value="KAG5927770.1"/>
    <property type="molecule type" value="Genomic_DNA"/>
</dbReference>
<organism evidence="1 2">
    <name type="scientific">Claviceps africana</name>
    <dbReference type="NCBI Taxonomy" id="83212"/>
    <lineage>
        <taxon>Eukaryota</taxon>
        <taxon>Fungi</taxon>
        <taxon>Dikarya</taxon>
        <taxon>Ascomycota</taxon>
        <taxon>Pezizomycotina</taxon>
        <taxon>Sordariomycetes</taxon>
        <taxon>Hypocreomycetidae</taxon>
        <taxon>Hypocreales</taxon>
        <taxon>Clavicipitaceae</taxon>
        <taxon>Claviceps</taxon>
    </lineage>
</organism>
<reference evidence="1" key="1">
    <citation type="journal article" date="2020" name="bioRxiv">
        <title>Whole genome comparisons of ergot fungi reveals the divergence and evolution of species within the genus Claviceps are the result of varying mechanisms driving genome evolution and host range expansion.</title>
        <authorList>
            <person name="Wyka S.A."/>
            <person name="Mondo S.J."/>
            <person name="Liu M."/>
            <person name="Dettman J."/>
            <person name="Nalam V."/>
            <person name="Broders K.D."/>
        </authorList>
    </citation>
    <scope>NUCLEOTIDE SEQUENCE</scope>
    <source>
        <strain evidence="1">CCC 489</strain>
    </source>
</reference>
<proteinExistence type="predicted"/>
<gene>
    <name evidence="1" type="ORF">E4U42_001817</name>
</gene>
<name>A0A8K0JA97_9HYPO</name>
<evidence type="ECO:0000313" key="2">
    <source>
        <dbReference type="Proteomes" id="UP000811619"/>
    </source>
</evidence>
<protein>
    <submittedName>
        <fullName evidence="1">Uncharacterized protein</fullName>
    </submittedName>
</protein>
<keyword evidence="2" id="KW-1185">Reference proteome</keyword>
<accession>A0A8K0JA97</accession>
<dbReference type="Proteomes" id="UP000811619">
    <property type="component" value="Unassembled WGS sequence"/>
</dbReference>
<dbReference type="AlphaFoldDB" id="A0A8K0JA97"/>
<sequence length="246" mass="27270">MFDAQGMVRGAASSAWCREVAQGSRPVSDSWRPQGHDATNVMSSPFHSMEMPIQFRLLDRAFWKQTEPYVIRAHLRFSPACNLQWVKGHFETCCARIWYQKQDSAFPETTWTVTSVLGSGIGVAAADASNGAVSTAAGTNRDSMEADMATCVAKRRETDSNFHASDSFSLSKSAIATLAEREIELDSNSECWQVNVVSQIITCGAFSLRFNSVQPQAYAERRCDQAPTFLCFHDNISPSSRKHLEP</sequence>